<dbReference type="EMBL" id="MWPX01000080">
    <property type="protein sequence ID" value="OUM45883.1"/>
    <property type="molecule type" value="Genomic_DNA"/>
</dbReference>
<organism evidence="4 5">
    <name type="scientific">Bacillus pseudomycoides</name>
    <dbReference type="NCBI Taxonomy" id="64104"/>
    <lineage>
        <taxon>Bacteria</taxon>
        <taxon>Bacillati</taxon>
        <taxon>Bacillota</taxon>
        <taxon>Bacilli</taxon>
        <taxon>Bacillales</taxon>
        <taxon>Bacillaceae</taxon>
        <taxon>Bacillus</taxon>
        <taxon>Bacillus cereus group</taxon>
    </lineage>
</organism>
<feature type="repeat" description="Cell wall-binding" evidence="2">
    <location>
        <begin position="41"/>
        <end position="60"/>
    </location>
</feature>
<keyword evidence="1" id="KW-0677">Repeat</keyword>
<proteinExistence type="predicted"/>
<dbReference type="Pfam" id="PF01473">
    <property type="entry name" value="Choline_bind_1"/>
    <property type="match status" value="1"/>
</dbReference>
<dbReference type="AlphaFoldDB" id="A0A1Y3MFD9"/>
<sequence length="97" mass="11305">MKEIILPILMSTMFIVPAVSHAEENVVSQNNTDTIEQVQEKSGWVQDKGNWYYYNEDGTMAKSWKDINGSWYYFEEDGVMAKGQKTIKGQTYYFNED</sequence>
<comment type="caution">
    <text evidence="4">The sequence shown here is derived from an EMBL/GenBank/DDBJ whole genome shotgun (WGS) entry which is preliminary data.</text>
</comment>
<dbReference type="Pfam" id="PF19127">
    <property type="entry name" value="Choline_bind_3"/>
    <property type="match status" value="1"/>
</dbReference>
<dbReference type="InterPro" id="IPR018337">
    <property type="entry name" value="Cell_wall/Cho-bd_repeat"/>
</dbReference>
<evidence type="ECO:0000256" key="2">
    <source>
        <dbReference type="PROSITE-ProRule" id="PRU00591"/>
    </source>
</evidence>
<feature type="repeat" description="Cell wall-binding" evidence="2">
    <location>
        <begin position="61"/>
        <end position="80"/>
    </location>
</feature>
<gene>
    <name evidence="4" type="ORF">BW425_26845</name>
</gene>
<dbReference type="Proteomes" id="UP000195321">
    <property type="component" value="Unassembled WGS sequence"/>
</dbReference>
<accession>A0A1Y3MFD9</accession>
<evidence type="ECO:0000313" key="4">
    <source>
        <dbReference type="EMBL" id="OUM45883.1"/>
    </source>
</evidence>
<evidence type="ECO:0000313" key="5">
    <source>
        <dbReference type="Proteomes" id="UP000195321"/>
    </source>
</evidence>
<keyword evidence="3" id="KW-0732">Signal</keyword>
<dbReference type="Gene3D" id="2.10.270.10">
    <property type="entry name" value="Cholin Binding"/>
    <property type="match status" value="1"/>
</dbReference>
<dbReference type="SUPFAM" id="SSF69360">
    <property type="entry name" value="Cell wall binding repeat"/>
    <property type="match status" value="1"/>
</dbReference>
<feature type="non-terminal residue" evidence="4">
    <location>
        <position position="97"/>
    </location>
</feature>
<evidence type="ECO:0000256" key="1">
    <source>
        <dbReference type="ARBA" id="ARBA00022737"/>
    </source>
</evidence>
<reference evidence="4 5" key="1">
    <citation type="submission" date="2017-02" db="EMBL/GenBank/DDBJ databases">
        <title>Bacillus pseudomycoides isolate FSL K6-0042.</title>
        <authorList>
            <person name="Kovac J."/>
        </authorList>
    </citation>
    <scope>NUCLEOTIDE SEQUENCE [LARGE SCALE GENOMIC DNA]</scope>
    <source>
        <strain evidence="4 5">FSL K6-0042</strain>
    </source>
</reference>
<protein>
    <submittedName>
        <fullName evidence="4">Nucleoside triphosphate hydrolase</fullName>
    </submittedName>
</protein>
<feature type="signal peptide" evidence="3">
    <location>
        <begin position="1"/>
        <end position="22"/>
    </location>
</feature>
<feature type="chain" id="PRO_5012734393" evidence="3">
    <location>
        <begin position="23"/>
        <end position="97"/>
    </location>
</feature>
<name>A0A1Y3MFD9_9BACI</name>
<dbReference type="PROSITE" id="PS51170">
    <property type="entry name" value="CW"/>
    <property type="match status" value="2"/>
</dbReference>
<dbReference type="GO" id="GO:0016787">
    <property type="term" value="F:hydrolase activity"/>
    <property type="evidence" value="ECO:0007669"/>
    <property type="project" value="UniProtKB-KW"/>
</dbReference>
<keyword evidence="4" id="KW-0378">Hydrolase</keyword>
<evidence type="ECO:0000256" key="3">
    <source>
        <dbReference type="SAM" id="SignalP"/>
    </source>
</evidence>